<dbReference type="InterPro" id="IPR014716">
    <property type="entry name" value="Fibrinogen_a/b/g_C_1"/>
</dbReference>
<reference evidence="3 4" key="1">
    <citation type="submission" date="2019-01" db="EMBL/GenBank/DDBJ databases">
        <title>A draft genome assembly of the solar-powered sea slug Elysia chlorotica.</title>
        <authorList>
            <person name="Cai H."/>
            <person name="Li Q."/>
            <person name="Fang X."/>
            <person name="Li J."/>
            <person name="Curtis N.E."/>
            <person name="Altenburger A."/>
            <person name="Shibata T."/>
            <person name="Feng M."/>
            <person name="Maeda T."/>
            <person name="Schwartz J.A."/>
            <person name="Shigenobu S."/>
            <person name="Lundholm N."/>
            <person name="Nishiyama T."/>
            <person name="Yang H."/>
            <person name="Hasebe M."/>
            <person name="Li S."/>
            <person name="Pierce S.K."/>
            <person name="Wang J."/>
        </authorList>
    </citation>
    <scope>NUCLEOTIDE SEQUENCE [LARGE SCALE GENOMIC DNA]</scope>
    <source>
        <strain evidence="3">EC2010</strain>
        <tissue evidence="3">Whole organism of an adult</tissue>
    </source>
</reference>
<dbReference type="SUPFAM" id="SSF56496">
    <property type="entry name" value="Fibrinogen C-terminal domain-like"/>
    <property type="match status" value="1"/>
</dbReference>
<comment type="caution">
    <text evidence="3">The sequence shown here is derived from an EMBL/GenBank/DDBJ whole genome shotgun (WGS) entry which is preliminary data.</text>
</comment>
<name>A0A3S1HB37_ELYCH</name>
<dbReference type="AlphaFoldDB" id="A0A3S1HB37"/>
<accession>A0A3S1HB37</accession>
<gene>
    <name evidence="3" type="ORF">EGW08_016510</name>
</gene>
<evidence type="ECO:0000256" key="2">
    <source>
        <dbReference type="SAM" id="SignalP"/>
    </source>
</evidence>
<keyword evidence="1" id="KW-0175">Coiled coil</keyword>
<evidence type="ECO:0000313" key="4">
    <source>
        <dbReference type="Proteomes" id="UP000271974"/>
    </source>
</evidence>
<keyword evidence="2" id="KW-0732">Signal</keyword>
<feature type="coiled-coil region" evidence="1">
    <location>
        <begin position="53"/>
        <end position="114"/>
    </location>
</feature>
<sequence>MGLRDLFTTARLVSLLVMASTTTGLIQTPGLSDPSAHDSDSTSSILLRLSSFMDRLDLRLETVEAKINNIERLDVQLERMELKIDTLRAIRNRIDRLDIKLDIMDDKLETLNNTLLVKVKSAFLEPFSLKSCKKNGTVLYPSSAQYTVIYNSEILGLETPLLCDTVTDGGGWIVIQRRTQGKLISIGTGRPTKPASVL</sequence>
<proteinExistence type="predicted"/>
<dbReference type="Gene3D" id="3.90.215.10">
    <property type="entry name" value="Gamma Fibrinogen, chain A, domain 1"/>
    <property type="match status" value="1"/>
</dbReference>
<protein>
    <submittedName>
        <fullName evidence="3">Uncharacterized protein</fullName>
    </submittedName>
</protein>
<dbReference type="EMBL" id="RQTK01000716">
    <property type="protein sequence ID" value="RUS75728.1"/>
    <property type="molecule type" value="Genomic_DNA"/>
</dbReference>
<feature type="signal peptide" evidence="2">
    <location>
        <begin position="1"/>
        <end position="24"/>
    </location>
</feature>
<evidence type="ECO:0000256" key="1">
    <source>
        <dbReference type="SAM" id="Coils"/>
    </source>
</evidence>
<organism evidence="3 4">
    <name type="scientific">Elysia chlorotica</name>
    <name type="common">Eastern emerald elysia</name>
    <name type="synonym">Sea slug</name>
    <dbReference type="NCBI Taxonomy" id="188477"/>
    <lineage>
        <taxon>Eukaryota</taxon>
        <taxon>Metazoa</taxon>
        <taxon>Spiralia</taxon>
        <taxon>Lophotrochozoa</taxon>
        <taxon>Mollusca</taxon>
        <taxon>Gastropoda</taxon>
        <taxon>Heterobranchia</taxon>
        <taxon>Euthyneura</taxon>
        <taxon>Panpulmonata</taxon>
        <taxon>Sacoglossa</taxon>
        <taxon>Placobranchoidea</taxon>
        <taxon>Plakobranchidae</taxon>
        <taxon>Elysia</taxon>
    </lineage>
</organism>
<dbReference type="InterPro" id="IPR036056">
    <property type="entry name" value="Fibrinogen-like_C"/>
</dbReference>
<feature type="chain" id="PRO_5018681802" evidence="2">
    <location>
        <begin position="25"/>
        <end position="198"/>
    </location>
</feature>
<keyword evidence="4" id="KW-1185">Reference proteome</keyword>
<evidence type="ECO:0000313" key="3">
    <source>
        <dbReference type="EMBL" id="RUS75728.1"/>
    </source>
</evidence>
<dbReference type="Proteomes" id="UP000271974">
    <property type="component" value="Unassembled WGS sequence"/>
</dbReference>